<reference evidence="2" key="1">
    <citation type="journal article" date="2015" name="Nature">
        <title>Complex archaea that bridge the gap between prokaryotes and eukaryotes.</title>
        <authorList>
            <person name="Spang A."/>
            <person name="Saw J.H."/>
            <person name="Jorgensen S.L."/>
            <person name="Zaremba-Niedzwiedzka K."/>
            <person name="Martijn J."/>
            <person name="Lind A.E."/>
            <person name="van Eijk R."/>
            <person name="Schleper C."/>
            <person name="Guy L."/>
            <person name="Ettema T.J."/>
        </authorList>
    </citation>
    <scope>NUCLEOTIDE SEQUENCE</scope>
</reference>
<sequence length="53" mass="6225">MAHCQNTNGTKQCPNPADREYTDRKGKVWRLCEYCYITTLRLTERFGGKEANR</sequence>
<accession>A0A0F9JHY0</accession>
<feature type="compositionally biased region" description="Polar residues" evidence="1">
    <location>
        <begin position="1"/>
        <end position="13"/>
    </location>
</feature>
<evidence type="ECO:0000256" key="1">
    <source>
        <dbReference type="SAM" id="MobiDB-lite"/>
    </source>
</evidence>
<gene>
    <name evidence="2" type="ORF">LCGC14_1754950</name>
</gene>
<comment type="caution">
    <text evidence="2">The sequence shown here is derived from an EMBL/GenBank/DDBJ whole genome shotgun (WGS) entry which is preliminary data.</text>
</comment>
<dbReference type="AlphaFoldDB" id="A0A0F9JHY0"/>
<organism evidence="2">
    <name type="scientific">marine sediment metagenome</name>
    <dbReference type="NCBI Taxonomy" id="412755"/>
    <lineage>
        <taxon>unclassified sequences</taxon>
        <taxon>metagenomes</taxon>
        <taxon>ecological metagenomes</taxon>
    </lineage>
</organism>
<evidence type="ECO:0000313" key="2">
    <source>
        <dbReference type="EMBL" id="KKM05351.1"/>
    </source>
</evidence>
<protein>
    <submittedName>
        <fullName evidence="2">Uncharacterized protein</fullName>
    </submittedName>
</protein>
<proteinExistence type="predicted"/>
<feature type="region of interest" description="Disordered" evidence="1">
    <location>
        <begin position="1"/>
        <end position="23"/>
    </location>
</feature>
<dbReference type="EMBL" id="LAZR01016241">
    <property type="protein sequence ID" value="KKM05351.1"/>
    <property type="molecule type" value="Genomic_DNA"/>
</dbReference>
<name>A0A0F9JHY0_9ZZZZ</name>